<dbReference type="SUPFAM" id="SSF56349">
    <property type="entry name" value="DNA breaking-rejoining enzymes"/>
    <property type="match status" value="1"/>
</dbReference>
<dbReference type="Pfam" id="PF00589">
    <property type="entry name" value="Phage_integrase"/>
    <property type="match status" value="1"/>
</dbReference>
<evidence type="ECO:0000256" key="3">
    <source>
        <dbReference type="ARBA" id="ARBA00023172"/>
    </source>
</evidence>
<dbReference type="InterPro" id="IPR004107">
    <property type="entry name" value="Integrase_SAM-like_N"/>
</dbReference>
<dbReference type="RefSeq" id="WP_345400631.1">
    <property type="nucleotide sequence ID" value="NZ_BAABLA010000101.1"/>
</dbReference>
<evidence type="ECO:0000259" key="5">
    <source>
        <dbReference type="PROSITE" id="PS51898"/>
    </source>
</evidence>
<evidence type="ECO:0000313" key="8">
    <source>
        <dbReference type="Proteomes" id="UP001596337"/>
    </source>
</evidence>
<feature type="domain" description="Tyr recombinase" evidence="5">
    <location>
        <begin position="199"/>
        <end position="398"/>
    </location>
</feature>
<dbReference type="Proteomes" id="UP001596337">
    <property type="component" value="Unassembled WGS sequence"/>
</dbReference>
<dbReference type="InterPro" id="IPR010998">
    <property type="entry name" value="Integrase_recombinase_N"/>
</dbReference>
<name>A0ABW2C3B4_9PSEU</name>
<evidence type="ECO:0000256" key="2">
    <source>
        <dbReference type="ARBA" id="ARBA00023125"/>
    </source>
</evidence>
<evidence type="ECO:0000256" key="4">
    <source>
        <dbReference type="PROSITE-ProRule" id="PRU01248"/>
    </source>
</evidence>
<keyword evidence="3" id="KW-0233">DNA recombination</keyword>
<reference evidence="8" key="1">
    <citation type="journal article" date="2019" name="Int. J. Syst. Evol. Microbiol.">
        <title>The Global Catalogue of Microorganisms (GCM) 10K type strain sequencing project: providing services to taxonomists for standard genome sequencing and annotation.</title>
        <authorList>
            <consortium name="The Broad Institute Genomics Platform"/>
            <consortium name="The Broad Institute Genome Sequencing Center for Infectious Disease"/>
            <person name="Wu L."/>
            <person name="Ma J."/>
        </authorList>
    </citation>
    <scope>NUCLEOTIDE SEQUENCE [LARGE SCALE GENOMIC DNA]</scope>
    <source>
        <strain evidence="8">KCTC 32255</strain>
    </source>
</reference>
<keyword evidence="2 4" id="KW-0238">DNA-binding</keyword>
<dbReference type="CDD" id="cd01189">
    <property type="entry name" value="INT_ICEBs1_C_like"/>
    <property type="match status" value="1"/>
</dbReference>
<evidence type="ECO:0000256" key="1">
    <source>
        <dbReference type="ARBA" id="ARBA00022908"/>
    </source>
</evidence>
<dbReference type="PROSITE" id="PS51898">
    <property type="entry name" value="TYR_RECOMBINASE"/>
    <property type="match status" value="1"/>
</dbReference>
<organism evidence="7 8">
    <name type="scientific">Haloechinothrix salitolerans</name>
    <dbReference type="NCBI Taxonomy" id="926830"/>
    <lineage>
        <taxon>Bacteria</taxon>
        <taxon>Bacillati</taxon>
        <taxon>Actinomycetota</taxon>
        <taxon>Actinomycetes</taxon>
        <taxon>Pseudonocardiales</taxon>
        <taxon>Pseudonocardiaceae</taxon>
        <taxon>Haloechinothrix</taxon>
    </lineage>
</organism>
<dbReference type="PANTHER" id="PTHR30349:SF91">
    <property type="entry name" value="INTA PROTEIN"/>
    <property type="match status" value="1"/>
</dbReference>
<dbReference type="Gene3D" id="1.10.443.10">
    <property type="entry name" value="Intergrase catalytic core"/>
    <property type="match status" value="1"/>
</dbReference>
<dbReference type="EMBL" id="JBHSXX010000001">
    <property type="protein sequence ID" value="MFC6869453.1"/>
    <property type="molecule type" value="Genomic_DNA"/>
</dbReference>
<dbReference type="InterPro" id="IPR044068">
    <property type="entry name" value="CB"/>
</dbReference>
<gene>
    <name evidence="7" type="primary">xerC</name>
    <name evidence="7" type="ORF">ACFQGD_20150</name>
</gene>
<evidence type="ECO:0000259" key="6">
    <source>
        <dbReference type="PROSITE" id="PS51900"/>
    </source>
</evidence>
<dbReference type="InterPro" id="IPR002104">
    <property type="entry name" value="Integrase_catalytic"/>
</dbReference>
<evidence type="ECO:0000313" key="7">
    <source>
        <dbReference type="EMBL" id="MFC6869453.1"/>
    </source>
</evidence>
<comment type="caution">
    <text evidence="7">The sequence shown here is derived from an EMBL/GenBank/DDBJ whole genome shotgun (WGS) entry which is preliminary data.</text>
</comment>
<dbReference type="InterPro" id="IPR011010">
    <property type="entry name" value="DNA_brk_join_enz"/>
</dbReference>
<dbReference type="Gene3D" id="1.10.150.130">
    <property type="match status" value="1"/>
</dbReference>
<dbReference type="InterPro" id="IPR013762">
    <property type="entry name" value="Integrase-like_cat_sf"/>
</dbReference>
<accession>A0ABW2C3B4</accession>
<keyword evidence="1" id="KW-0229">DNA integration</keyword>
<feature type="domain" description="Core-binding (CB)" evidence="6">
    <location>
        <begin position="67"/>
        <end position="178"/>
    </location>
</feature>
<proteinExistence type="predicted"/>
<dbReference type="PROSITE" id="PS51900">
    <property type="entry name" value="CB"/>
    <property type="match status" value="1"/>
</dbReference>
<sequence length="405" mass="46268">MVGHLRGRGEGSIYPYRNGYAAYVWVETPNGRRKRKYVYGKTEDIVREKWLELHQQARKGPVATNTPTLAEYLEYWLSEVIEPNRAPLTYSTYEIFVRLYIGPGLGKKRLHRLRQRDVQIWINQVARTCQCCAQGKDLARPEGRRRCCAAGECCEDRLSARSLSDIRACLRSALSSAIDDELISKNVAKHVKLPRVRKSKRNHWTTDEARRFLESARNDGDPFYAAYVLVLVLGMRKGEVLGVPVDAIDLDGLELDIHYQLQRVGGRLLHRETKSEASDDPLPLPNIATTALKLRLEDRAEDRTKADLAWQEFGLLFTTRYGTPIEPRNFNRSWNARCRKAGVRKITVHDARRTCGSLLADLDVHPRVAMRVLRHAQVSVTMEVYTEVSSEQTREALKRLGDSLA</sequence>
<dbReference type="InterPro" id="IPR050090">
    <property type="entry name" value="Tyrosine_recombinase_XerCD"/>
</dbReference>
<dbReference type="PANTHER" id="PTHR30349">
    <property type="entry name" value="PHAGE INTEGRASE-RELATED"/>
    <property type="match status" value="1"/>
</dbReference>
<keyword evidence="8" id="KW-1185">Reference proteome</keyword>
<protein>
    <submittedName>
        <fullName evidence="7">Tyrosine recombinase XerC</fullName>
    </submittedName>
</protein>
<dbReference type="Pfam" id="PF14659">
    <property type="entry name" value="Phage_int_SAM_3"/>
    <property type="match status" value="1"/>
</dbReference>